<dbReference type="EMBL" id="CP023036">
    <property type="protein sequence ID" value="AXY22451.1"/>
    <property type="molecule type" value="Genomic_DNA"/>
</dbReference>
<name>A0A347WC58_9PROT</name>
<gene>
    <name evidence="1" type="ORF">CD178_01688</name>
</gene>
<dbReference type="KEGG" id="ksc:CD178_01688"/>
<protein>
    <submittedName>
        <fullName evidence="1">Uncharacterized protein</fullName>
    </submittedName>
</protein>
<evidence type="ECO:0000313" key="1">
    <source>
        <dbReference type="EMBL" id="AXY22451.1"/>
    </source>
</evidence>
<evidence type="ECO:0000313" key="2">
    <source>
        <dbReference type="Proteomes" id="UP000264120"/>
    </source>
</evidence>
<sequence>MHARSSTTMCGLRAATSQRAHVWMGGRVFACLMAGMGTAHAQQWYTGSLVSPSGVMSRPGALNVEPYYSYSQPLGTFDTQGAAGPARHPMQRMFANSTLWKYGITKDFSIQMHTVINYGWKNGTDHSHGPKFGDFPVDLIYCFVRPDPARYIPAFNLFAGMIFPTGDYSHLGHAQDGIGTGAYVFRVALTEQSTYTLPGNHALRLRMWNWFRRAVSSAALQDVTSYGTTQGFRGRGRPGMSGEAGFSLEYGITRKWVLATDVAYDWANRSYIHGRNAGGQVVNRVGSASGDWQVAPAVEYNWNARWGVIAGSSFYYAGHNKSSQVSPQLAINAIF</sequence>
<keyword evidence="2" id="KW-1185">Reference proteome</keyword>
<accession>A0A347WC58</accession>
<proteinExistence type="predicted"/>
<dbReference type="Proteomes" id="UP000264120">
    <property type="component" value="Chromosome"/>
</dbReference>
<dbReference type="AlphaFoldDB" id="A0A347WC58"/>
<organism evidence="1 2">
    <name type="scientific">Komagataeibacter saccharivorans</name>
    <dbReference type="NCBI Taxonomy" id="265959"/>
    <lineage>
        <taxon>Bacteria</taxon>
        <taxon>Pseudomonadati</taxon>
        <taxon>Pseudomonadota</taxon>
        <taxon>Alphaproteobacteria</taxon>
        <taxon>Acetobacterales</taxon>
        <taxon>Acetobacteraceae</taxon>
        <taxon>Komagataeibacter</taxon>
    </lineage>
</organism>
<reference evidence="1 2" key="1">
    <citation type="submission" date="2017-08" db="EMBL/GenBank/DDBJ databases">
        <title>Complete genome sequence of Gluconacetobacter saccharivorans CV1 isolated from Fermented Vinegar.</title>
        <authorList>
            <person name="Kim S.-Y."/>
        </authorList>
    </citation>
    <scope>NUCLEOTIDE SEQUENCE [LARGE SCALE GENOMIC DNA]</scope>
    <source>
        <strain evidence="1 2">CV1</strain>
    </source>
</reference>
<dbReference type="RefSeq" id="WP_254057862.1">
    <property type="nucleotide sequence ID" value="NZ_CP023036.1"/>
</dbReference>